<keyword evidence="2" id="KW-1185">Reference proteome</keyword>
<proteinExistence type="predicted"/>
<evidence type="ECO:0000313" key="2">
    <source>
        <dbReference type="Proteomes" id="UP000600865"/>
    </source>
</evidence>
<organism evidence="1 2">
    <name type="scientific">Litorimonas cladophorae</name>
    <dbReference type="NCBI Taxonomy" id="1220491"/>
    <lineage>
        <taxon>Bacteria</taxon>
        <taxon>Pseudomonadati</taxon>
        <taxon>Pseudomonadota</taxon>
        <taxon>Alphaproteobacteria</taxon>
        <taxon>Maricaulales</taxon>
        <taxon>Robiginitomaculaceae</taxon>
    </lineage>
</organism>
<name>A0A918NCD2_9PROT</name>
<accession>A0A918NCD2</accession>
<gene>
    <name evidence="1" type="ORF">GCM10011309_10020</name>
</gene>
<dbReference type="AlphaFoldDB" id="A0A918NCD2"/>
<protein>
    <submittedName>
        <fullName evidence="1">Uncharacterized protein</fullName>
    </submittedName>
</protein>
<dbReference type="Proteomes" id="UP000600865">
    <property type="component" value="Unassembled WGS sequence"/>
</dbReference>
<reference evidence="1 2" key="1">
    <citation type="journal article" date="2014" name="Int. J. Syst. Evol. Microbiol.">
        <title>Complete genome sequence of Corynebacterium casei LMG S-19264T (=DSM 44701T), isolated from a smear-ripened cheese.</title>
        <authorList>
            <consortium name="US DOE Joint Genome Institute (JGI-PGF)"/>
            <person name="Walter F."/>
            <person name="Albersmeier A."/>
            <person name="Kalinowski J."/>
            <person name="Ruckert C."/>
        </authorList>
    </citation>
    <scope>NUCLEOTIDE SEQUENCE [LARGE SCALE GENOMIC DNA]</scope>
    <source>
        <strain evidence="1 2">KCTC 23968</strain>
    </source>
</reference>
<dbReference type="EMBL" id="BMYV01000001">
    <property type="protein sequence ID" value="GGX62073.1"/>
    <property type="molecule type" value="Genomic_DNA"/>
</dbReference>
<comment type="caution">
    <text evidence="1">The sequence shown here is derived from an EMBL/GenBank/DDBJ whole genome shotgun (WGS) entry which is preliminary data.</text>
</comment>
<sequence length="54" mass="5800">MVMLETAFATNAKAMRLERDILEGSGAPVASSKLAIPNPRIIKTKEMASVVKVN</sequence>
<evidence type="ECO:0000313" key="1">
    <source>
        <dbReference type="EMBL" id="GGX62073.1"/>
    </source>
</evidence>